<dbReference type="NCBIfam" id="NF000839">
    <property type="entry name" value="PRK00071.1-1"/>
    <property type="match status" value="1"/>
</dbReference>
<evidence type="ECO:0000256" key="5">
    <source>
        <dbReference type="ARBA" id="ARBA00022679"/>
    </source>
</evidence>
<dbReference type="NCBIfam" id="TIGR00125">
    <property type="entry name" value="cyt_tran_rel"/>
    <property type="match status" value="1"/>
</dbReference>
<dbReference type="SUPFAM" id="SSF52374">
    <property type="entry name" value="Nucleotidylyl transferase"/>
    <property type="match status" value="1"/>
</dbReference>
<evidence type="ECO:0000256" key="11">
    <source>
        <dbReference type="HAMAP-Rule" id="MF_00244"/>
    </source>
</evidence>
<proteinExistence type="inferred from homology"/>
<keyword evidence="5 11" id="KW-0808">Transferase</keyword>
<dbReference type="eggNOG" id="COG1057">
    <property type="taxonomic scope" value="Bacteria"/>
</dbReference>
<dbReference type="GO" id="GO:0009435">
    <property type="term" value="P:NAD+ biosynthetic process"/>
    <property type="evidence" value="ECO:0007669"/>
    <property type="project" value="UniProtKB-UniRule"/>
</dbReference>
<dbReference type="PANTHER" id="PTHR39321">
    <property type="entry name" value="NICOTINATE-NUCLEOTIDE ADENYLYLTRANSFERASE-RELATED"/>
    <property type="match status" value="1"/>
</dbReference>
<dbReference type="EC" id="2.7.7.18" evidence="11"/>
<name>A0A091BZ57_9GAMM</name>
<dbReference type="NCBIfam" id="TIGR00482">
    <property type="entry name" value="nicotinate (nicotinamide) nucleotide adenylyltransferase"/>
    <property type="match status" value="1"/>
</dbReference>
<gene>
    <name evidence="11" type="primary">nadD</name>
    <name evidence="13" type="ORF">P873_09820</name>
</gene>
<dbReference type="STRING" id="1121013.GCA_000426365_00068"/>
<comment type="similarity">
    <text evidence="3 11">Belongs to the NadD family.</text>
</comment>
<evidence type="ECO:0000256" key="3">
    <source>
        <dbReference type="ARBA" id="ARBA00009014"/>
    </source>
</evidence>
<dbReference type="EMBL" id="AWXU01000031">
    <property type="protein sequence ID" value="KFN49655.1"/>
    <property type="molecule type" value="Genomic_DNA"/>
</dbReference>
<evidence type="ECO:0000256" key="1">
    <source>
        <dbReference type="ARBA" id="ARBA00002324"/>
    </source>
</evidence>
<dbReference type="PANTHER" id="PTHR39321:SF3">
    <property type="entry name" value="PHOSPHOPANTETHEINE ADENYLYLTRANSFERASE"/>
    <property type="match status" value="1"/>
</dbReference>
<evidence type="ECO:0000256" key="2">
    <source>
        <dbReference type="ARBA" id="ARBA00005019"/>
    </source>
</evidence>
<dbReference type="InterPro" id="IPR005248">
    <property type="entry name" value="NadD/NMNAT"/>
</dbReference>
<keyword evidence="14" id="KW-1185">Reference proteome</keyword>
<keyword evidence="4 11" id="KW-0662">Pyridine nucleotide biosynthesis</keyword>
<evidence type="ECO:0000313" key="14">
    <source>
        <dbReference type="Proteomes" id="UP000029391"/>
    </source>
</evidence>
<dbReference type="UniPathway" id="UPA00253">
    <property type="reaction ID" value="UER00332"/>
</dbReference>
<comment type="function">
    <text evidence="1 11">Catalyzes the reversible adenylation of nicotinate mononucleotide (NaMN) to nicotinic acid adenine dinucleotide (NaAD).</text>
</comment>
<dbReference type="HAMAP" id="MF_00244">
    <property type="entry name" value="NaMN_adenylyltr"/>
    <property type="match status" value="1"/>
</dbReference>
<evidence type="ECO:0000259" key="12">
    <source>
        <dbReference type="Pfam" id="PF01467"/>
    </source>
</evidence>
<evidence type="ECO:0000256" key="4">
    <source>
        <dbReference type="ARBA" id="ARBA00022642"/>
    </source>
</evidence>
<reference evidence="13 14" key="1">
    <citation type="submission" date="2013-09" db="EMBL/GenBank/DDBJ databases">
        <title>Genome sequencing of Arenimonas composti.</title>
        <authorList>
            <person name="Chen F."/>
            <person name="Wang G."/>
        </authorList>
    </citation>
    <scope>NUCLEOTIDE SEQUENCE [LARGE SCALE GENOMIC DNA]</scope>
    <source>
        <strain evidence="13 14">TR7-09</strain>
    </source>
</reference>
<comment type="catalytic activity">
    <reaction evidence="10 11">
        <text>nicotinate beta-D-ribonucleotide + ATP + H(+) = deamido-NAD(+) + diphosphate</text>
        <dbReference type="Rhea" id="RHEA:22860"/>
        <dbReference type="ChEBI" id="CHEBI:15378"/>
        <dbReference type="ChEBI" id="CHEBI:30616"/>
        <dbReference type="ChEBI" id="CHEBI:33019"/>
        <dbReference type="ChEBI" id="CHEBI:57502"/>
        <dbReference type="ChEBI" id="CHEBI:58437"/>
        <dbReference type="EC" id="2.7.7.18"/>
    </reaction>
</comment>
<evidence type="ECO:0000256" key="8">
    <source>
        <dbReference type="ARBA" id="ARBA00022840"/>
    </source>
</evidence>
<protein>
    <recommendedName>
        <fullName evidence="11">Probable nicotinate-nucleotide adenylyltransferase</fullName>
        <ecNumber evidence="11">2.7.7.18</ecNumber>
    </recommendedName>
    <alternativeName>
        <fullName evidence="11">Deamido-NAD(+) diphosphorylase</fullName>
    </alternativeName>
    <alternativeName>
        <fullName evidence="11">Deamido-NAD(+) pyrophosphorylase</fullName>
    </alternativeName>
    <alternativeName>
        <fullName evidence="11">Nicotinate mononucleotide adenylyltransferase</fullName>
        <shortName evidence="11">NaMN adenylyltransferase</shortName>
    </alternativeName>
</protein>
<evidence type="ECO:0000313" key="13">
    <source>
        <dbReference type="EMBL" id="KFN49655.1"/>
    </source>
</evidence>
<dbReference type="Proteomes" id="UP000029391">
    <property type="component" value="Unassembled WGS sequence"/>
</dbReference>
<dbReference type="InterPro" id="IPR014729">
    <property type="entry name" value="Rossmann-like_a/b/a_fold"/>
</dbReference>
<feature type="domain" description="Cytidyltransferase-like" evidence="12">
    <location>
        <begin position="6"/>
        <end position="188"/>
    </location>
</feature>
<evidence type="ECO:0000256" key="7">
    <source>
        <dbReference type="ARBA" id="ARBA00022741"/>
    </source>
</evidence>
<evidence type="ECO:0000256" key="6">
    <source>
        <dbReference type="ARBA" id="ARBA00022695"/>
    </source>
</evidence>
<comment type="pathway">
    <text evidence="2 11">Cofactor biosynthesis; NAD(+) biosynthesis; deamido-NAD(+) from nicotinate D-ribonucleotide: step 1/1.</text>
</comment>
<accession>A0A091BZ57</accession>
<dbReference type="Gene3D" id="3.40.50.620">
    <property type="entry name" value="HUPs"/>
    <property type="match status" value="1"/>
</dbReference>
<organism evidence="13 14">
    <name type="scientific">Arenimonas composti TR7-09 = DSM 18010</name>
    <dbReference type="NCBI Taxonomy" id="1121013"/>
    <lineage>
        <taxon>Bacteria</taxon>
        <taxon>Pseudomonadati</taxon>
        <taxon>Pseudomonadota</taxon>
        <taxon>Gammaproteobacteria</taxon>
        <taxon>Lysobacterales</taxon>
        <taxon>Lysobacteraceae</taxon>
        <taxon>Arenimonas</taxon>
    </lineage>
</organism>
<comment type="caution">
    <text evidence="13">The sequence shown here is derived from an EMBL/GenBank/DDBJ whole genome shotgun (WGS) entry which is preliminary data.</text>
</comment>
<sequence length="223" mass="23495">MRLRVYYGGTFDPVHVGHLAVAEAARAALADLPGGVELAFVPAADPPHRAAPGASAEQRATMLELAVASHASLTVDRRELRRDTPSYTVDTLRELRAELGLDAPLAWLLGADAFAGLPSWHHWQELFALAHLIVAVRPGHDLAVLPPALEAACAGRWLLAPDGLAMAPAGGVWRLPMPPHPASATAVRADLAAGRTSPWLPPAVSTYAAGQGLYRGRHPDPGV</sequence>
<keyword evidence="8 11" id="KW-0067">ATP-binding</keyword>
<dbReference type="GO" id="GO:0004515">
    <property type="term" value="F:nicotinate-nucleotide adenylyltransferase activity"/>
    <property type="evidence" value="ECO:0007669"/>
    <property type="project" value="UniProtKB-UniRule"/>
</dbReference>
<evidence type="ECO:0000256" key="9">
    <source>
        <dbReference type="ARBA" id="ARBA00023027"/>
    </source>
</evidence>
<dbReference type="OrthoDB" id="5295945at2"/>
<dbReference type="Pfam" id="PF01467">
    <property type="entry name" value="CTP_transf_like"/>
    <property type="match status" value="1"/>
</dbReference>
<dbReference type="GO" id="GO:0005524">
    <property type="term" value="F:ATP binding"/>
    <property type="evidence" value="ECO:0007669"/>
    <property type="project" value="UniProtKB-KW"/>
</dbReference>
<dbReference type="InterPro" id="IPR004821">
    <property type="entry name" value="Cyt_trans-like"/>
</dbReference>
<dbReference type="AlphaFoldDB" id="A0A091BZ57"/>
<dbReference type="CDD" id="cd02165">
    <property type="entry name" value="NMNAT"/>
    <property type="match status" value="1"/>
</dbReference>
<keyword evidence="7 11" id="KW-0547">Nucleotide-binding</keyword>
<evidence type="ECO:0000256" key="10">
    <source>
        <dbReference type="ARBA" id="ARBA00048721"/>
    </source>
</evidence>
<keyword evidence="9 11" id="KW-0520">NAD</keyword>
<keyword evidence="6 11" id="KW-0548">Nucleotidyltransferase</keyword>